<dbReference type="OrthoDB" id="4500061at2759"/>
<dbReference type="PANTHER" id="PTHR23502">
    <property type="entry name" value="MAJOR FACILITATOR SUPERFAMILY"/>
    <property type="match status" value="1"/>
</dbReference>
<dbReference type="AlphaFoldDB" id="A0A5N6V8Y2"/>
<keyword evidence="8" id="KW-1185">Reference proteome</keyword>
<keyword evidence="5" id="KW-0732">Signal</keyword>
<evidence type="ECO:0000313" key="8">
    <source>
        <dbReference type="Proteomes" id="UP000326950"/>
    </source>
</evidence>
<proteinExistence type="predicted"/>
<evidence type="ECO:0000256" key="2">
    <source>
        <dbReference type="ARBA" id="ARBA00022692"/>
    </source>
</evidence>
<dbReference type="InterPro" id="IPR036259">
    <property type="entry name" value="MFS_trans_sf"/>
</dbReference>
<dbReference type="PANTHER" id="PTHR23502:SF143">
    <property type="entry name" value="MULTIDRUG TRANSPORTER, PUTATIVE (AFU_ORTHOLOGUE AFUA_7G04900)-RELATED"/>
    <property type="match status" value="1"/>
</dbReference>
<keyword evidence="2" id="KW-0812">Transmembrane</keyword>
<evidence type="ECO:0000256" key="4">
    <source>
        <dbReference type="ARBA" id="ARBA00023136"/>
    </source>
</evidence>
<dbReference type="InterPro" id="IPR011701">
    <property type="entry name" value="MFS"/>
</dbReference>
<feature type="signal peptide" evidence="5">
    <location>
        <begin position="1"/>
        <end position="21"/>
    </location>
</feature>
<dbReference type="Proteomes" id="UP000326950">
    <property type="component" value="Unassembled WGS sequence"/>
</dbReference>
<organism evidence="7 8">
    <name type="scientific">Aspergillus tamarii</name>
    <dbReference type="NCBI Taxonomy" id="41984"/>
    <lineage>
        <taxon>Eukaryota</taxon>
        <taxon>Fungi</taxon>
        <taxon>Dikarya</taxon>
        <taxon>Ascomycota</taxon>
        <taxon>Pezizomycotina</taxon>
        <taxon>Eurotiomycetes</taxon>
        <taxon>Eurotiomycetidae</taxon>
        <taxon>Eurotiales</taxon>
        <taxon>Aspergillaceae</taxon>
        <taxon>Aspergillus</taxon>
        <taxon>Aspergillus subgen. Circumdati</taxon>
    </lineage>
</organism>
<reference evidence="7 8" key="1">
    <citation type="submission" date="2019-04" db="EMBL/GenBank/DDBJ databases">
        <title>Friends and foes A comparative genomics study of 23 Aspergillus species from section Flavi.</title>
        <authorList>
            <consortium name="DOE Joint Genome Institute"/>
            <person name="Kjaerbolling I."/>
            <person name="Vesth T."/>
            <person name="Frisvad J.C."/>
            <person name="Nybo J.L."/>
            <person name="Theobald S."/>
            <person name="Kildgaard S."/>
            <person name="Isbrandt T."/>
            <person name="Kuo A."/>
            <person name="Sato A."/>
            <person name="Lyhne E.K."/>
            <person name="Kogle M.E."/>
            <person name="Wiebenga A."/>
            <person name="Kun R.S."/>
            <person name="Lubbers R.J."/>
            <person name="Makela M.R."/>
            <person name="Barry K."/>
            <person name="Chovatia M."/>
            <person name="Clum A."/>
            <person name="Daum C."/>
            <person name="Haridas S."/>
            <person name="He G."/>
            <person name="LaButti K."/>
            <person name="Lipzen A."/>
            <person name="Mondo S."/>
            <person name="Riley R."/>
            <person name="Salamov A."/>
            <person name="Simmons B.A."/>
            <person name="Magnuson J.K."/>
            <person name="Henrissat B."/>
            <person name="Mortensen U.H."/>
            <person name="Larsen T.O."/>
            <person name="Devries R.P."/>
            <person name="Grigoriev I.V."/>
            <person name="Machida M."/>
            <person name="Baker S.E."/>
            <person name="Andersen M.R."/>
        </authorList>
    </citation>
    <scope>NUCLEOTIDE SEQUENCE [LARGE SCALE GENOMIC DNA]</scope>
    <source>
        <strain evidence="7 8">CBS 117626</strain>
    </source>
</reference>
<dbReference type="EMBL" id="ML738589">
    <property type="protein sequence ID" value="KAE8167349.1"/>
    <property type="molecule type" value="Genomic_DNA"/>
</dbReference>
<keyword evidence="3" id="KW-1133">Transmembrane helix</keyword>
<gene>
    <name evidence="7" type="ORF">BDV40DRAFT_295459</name>
</gene>
<evidence type="ECO:0000259" key="6">
    <source>
        <dbReference type="PROSITE" id="PS50850"/>
    </source>
</evidence>
<evidence type="ECO:0000256" key="5">
    <source>
        <dbReference type="SAM" id="SignalP"/>
    </source>
</evidence>
<name>A0A5N6V8Y2_ASPTM</name>
<dbReference type="GO" id="GO:0016020">
    <property type="term" value="C:membrane"/>
    <property type="evidence" value="ECO:0007669"/>
    <property type="project" value="UniProtKB-SubCell"/>
</dbReference>
<sequence>MARWRNTVAVSILTCISPVSSSMIAPTLFQVGLELKMQSDIEVELASSIFILAYAIGPQFLGPASEVDGRVRLPQISNLWYFACNLGCSVAQGPAQLLVFRFLAGIGGSGPVAFKGAAIG</sequence>
<comment type="subcellular location">
    <subcellularLocation>
        <location evidence="1">Membrane</location>
        <topology evidence="1">Multi-pass membrane protein</topology>
    </subcellularLocation>
</comment>
<dbReference type="PROSITE" id="PS50850">
    <property type="entry name" value="MFS"/>
    <property type="match status" value="1"/>
</dbReference>
<evidence type="ECO:0000256" key="3">
    <source>
        <dbReference type="ARBA" id="ARBA00022989"/>
    </source>
</evidence>
<dbReference type="Pfam" id="PF07690">
    <property type="entry name" value="MFS_1"/>
    <property type="match status" value="1"/>
</dbReference>
<protein>
    <submittedName>
        <fullName evidence="7">Major facilitator superfamily domain-containing protein</fullName>
    </submittedName>
</protein>
<keyword evidence="4" id="KW-0472">Membrane</keyword>
<feature type="chain" id="PRO_5024882326" evidence="5">
    <location>
        <begin position="22"/>
        <end position="120"/>
    </location>
</feature>
<evidence type="ECO:0000313" key="7">
    <source>
        <dbReference type="EMBL" id="KAE8167349.1"/>
    </source>
</evidence>
<dbReference type="GO" id="GO:0022857">
    <property type="term" value="F:transmembrane transporter activity"/>
    <property type="evidence" value="ECO:0007669"/>
    <property type="project" value="InterPro"/>
</dbReference>
<dbReference type="Gene3D" id="1.20.1250.20">
    <property type="entry name" value="MFS general substrate transporter like domains"/>
    <property type="match status" value="1"/>
</dbReference>
<dbReference type="SUPFAM" id="SSF103473">
    <property type="entry name" value="MFS general substrate transporter"/>
    <property type="match status" value="1"/>
</dbReference>
<evidence type="ECO:0000256" key="1">
    <source>
        <dbReference type="ARBA" id="ARBA00004141"/>
    </source>
</evidence>
<dbReference type="InterPro" id="IPR020846">
    <property type="entry name" value="MFS_dom"/>
</dbReference>
<feature type="domain" description="Major facilitator superfamily (MFS) profile" evidence="6">
    <location>
        <begin position="6"/>
        <end position="120"/>
    </location>
</feature>
<accession>A0A5N6V8Y2</accession>